<comment type="caution">
    <text evidence="7">The sequence shown here is derived from an EMBL/GenBank/DDBJ whole genome shotgun (WGS) entry which is preliminary data.</text>
</comment>
<dbReference type="Pfam" id="PF02885">
    <property type="entry name" value="Glycos_trans_3N"/>
    <property type="match status" value="1"/>
</dbReference>
<dbReference type="InterPro" id="IPR005940">
    <property type="entry name" value="Anthranilate_Pribosyl_Tfrase"/>
</dbReference>
<organism evidence="7 8">
    <name type="scientific">Priestia iocasae</name>
    <dbReference type="NCBI Taxonomy" id="2291674"/>
    <lineage>
        <taxon>Bacteria</taxon>
        <taxon>Bacillati</taxon>
        <taxon>Bacillota</taxon>
        <taxon>Bacilli</taxon>
        <taxon>Bacillales</taxon>
        <taxon>Bacillaceae</taxon>
        <taxon>Priestia</taxon>
    </lineage>
</organism>
<dbReference type="PANTHER" id="PTHR43285:SF2">
    <property type="entry name" value="ANTHRANILATE PHOSPHORIBOSYLTRANSFERASE"/>
    <property type="match status" value="1"/>
</dbReference>
<dbReference type="PANTHER" id="PTHR43285">
    <property type="entry name" value="ANTHRANILATE PHOSPHORIBOSYLTRANSFERASE"/>
    <property type="match status" value="1"/>
</dbReference>
<sequence>MQQWIKEIARGKRGSNDLTYEQAKQAAKEIGEGKATDAQVAAFFIAQRLKTEMPDELLAFVDVFSALTNKIDLEEDVKKRTIDFASPYAGRNSFFATIPVSVLLAERGIPAFLHCSEALPPKFGVTIADVLNELLIHTDKNAQQIKHDLTYTNIGFAQVEQFSPPLSVVKHIRHEIGVRTLINTAEKLLNLSGATSIMMGAFHRTAINKIAPIFESLSFDQVYIVQGVEGSEDVPVHRNSFVYKIINGEMESFIVNPKEYHLYVEEEKFNKNIPVQTQADMILSILNGEKDEKLEYAYNQVVFNAGLRYYLFGYNETIEEGINYAKKQLESKVGYKKLQEWKSNHY</sequence>
<reference evidence="7 8" key="1">
    <citation type="submission" date="2021-01" db="EMBL/GenBank/DDBJ databases">
        <title>Genomic Encyclopedia of Type Strains, Phase IV (KMG-IV): sequencing the most valuable type-strain genomes for metagenomic binning, comparative biology and taxonomic classification.</title>
        <authorList>
            <person name="Goeker M."/>
        </authorList>
    </citation>
    <scope>NUCLEOTIDE SEQUENCE [LARGE SCALE GENOMIC DNA]</scope>
    <source>
        <strain evidence="7 8">DSM 104297</strain>
    </source>
</reference>
<dbReference type="SUPFAM" id="SSF52418">
    <property type="entry name" value="Nucleoside phosphorylase/phosphoribosyltransferase catalytic domain"/>
    <property type="match status" value="1"/>
</dbReference>
<dbReference type="GO" id="GO:0004048">
    <property type="term" value="F:anthranilate phosphoribosyltransferase activity"/>
    <property type="evidence" value="ECO:0007669"/>
    <property type="project" value="UniProtKB-EC"/>
</dbReference>
<evidence type="ECO:0000256" key="1">
    <source>
        <dbReference type="ARBA" id="ARBA00022676"/>
    </source>
</evidence>
<dbReference type="RefSeq" id="WP_205187784.1">
    <property type="nucleotide sequence ID" value="NZ_JAFBFC010000004.1"/>
</dbReference>
<dbReference type="SUPFAM" id="SSF47648">
    <property type="entry name" value="Nucleoside phosphorylase/phosphoribosyltransferase N-terminal domain"/>
    <property type="match status" value="1"/>
</dbReference>
<keyword evidence="4" id="KW-0057">Aromatic amino acid biosynthesis</keyword>
<keyword evidence="2 7" id="KW-0808">Transferase</keyword>
<evidence type="ECO:0000259" key="6">
    <source>
        <dbReference type="Pfam" id="PF02885"/>
    </source>
</evidence>
<feature type="domain" description="Glycosyl transferase family 3" evidence="5">
    <location>
        <begin position="92"/>
        <end position="330"/>
    </location>
</feature>
<evidence type="ECO:0000313" key="7">
    <source>
        <dbReference type="EMBL" id="MBM7703821.1"/>
    </source>
</evidence>
<accession>A0ABS2QWI8</accession>
<feature type="domain" description="Glycosyl transferase family 3 N-terminal" evidence="6">
    <location>
        <begin position="5"/>
        <end position="63"/>
    </location>
</feature>
<keyword evidence="3" id="KW-0028">Amino-acid biosynthesis</keyword>
<dbReference type="Pfam" id="PF00591">
    <property type="entry name" value="Glycos_transf_3"/>
    <property type="match status" value="1"/>
</dbReference>
<dbReference type="Gene3D" id="1.20.970.10">
    <property type="entry name" value="Transferase, Pyrimidine Nucleoside Phosphorylase, Chain C"/>
    <property type="match status" value="1"/>
</dbReference>
<name>A0ABS2QWI8_9BACI</name>
<evidence type="ECO:0000313" key="8">
    <source>
        <dbReference type="Proteomes" id="UP000809829"/>
    </source>
</evidence>
<dbReference type="InterPro" id="IPR036320">
    <property type="entry name" value="Glycosyl_Trfase_fam3_N_dom_sf"/>
</dbReference>
<evidence type="ECO:0000256" key="4">
    <source>
        <dbReference type="ARBA" id="ARBA00023141"/>
    </source>
</evidence>
<dbReference type="InterPro" id="IPR035902">
    <property type="entry name" value="Nuc_phospho_transferase"/>
</dbReference>
<keyword evidence="1 7" id="KW-0328">Glycosyltransferase</keyword>
<keyword evidence="3" id="KW-0822">Tryptophan biosynthesis</keyword>
<evidence type="ECO:0000259" key="5">
    <source>
        <dbReference type="Pfam" id="PF00591"/>
    </source>
</evidence>
<dbReference type="Gene3D" id="3.40.1030.10">
    <property type="entry name" value="Nucleoside phosphorylase/phosphoribosyltransferase catalytic domain"/>
    <property type="match status" value="1"/>
</dbReference>
<protein>
    <submittedName>
        <fullName evidence="7">Anthranilate phosphoribosyltransferase</fullName>
        <ecNumber evidence="7">2.4.2.18</ecNumber>
    </submittedName>
</protein>
<gene>
    <name evidence="7" type="ORF">JOC83_002670</name>
</gene>
<evidence type="ECO:0000256" key="2">
    <source>
        <dbReference type="ARBA" id="ARBA00022679"/>
    </source>
</evidence>
<dbReference type="EMBL" id="JAFBFC010000004">
    <property type="protein sequence ID" value="MBM7703821.1"/>
    <property type="molecule type" value="Genomic_DNA"/>
</dbReference>
<evidence type="ECO:0000256" key="3">
    <source>
        <dbReference type="ARBA" id="ARBA00022822"/>
    </source>
</evidence>
<keyword evidence="8" id="KW-1185">Reference proteome</keyword>
<dbReference type="Proteomes" id="UP000809829">
    <property type="component" value="Unassembled WGS sequence"/>
</dbReference>
<proteinExistence type="predicted"/>
<dbReference type="EC" id="2.4.2.18" evidence="7"/>
<dbReference type="InterPro" id="IPR017459">
    <property type="entry name" value="Glycosyl_Trfase_fam3_N_dom"/>
</dbReference>
<dbReference type="InterPro" id="IPR000312">
    <property type="entry name" value="Glycosyl_Trfase_fam3"/>
</dbReference>